<dbReference type="Gene3D" id="3.40.50.720">
    <property type="entry name" value="NAD(P)-binding Rossmann-like Domain"/>
    <property type="match status" value="1"/>
</dbReference>
<dbReference type="Pfam" id="PF13450">
    <property type="entry name" value="NAD_binding_8"/>
    <property type="match status" value="1"/>
</dbReference>
<dbReference type="Gene3D" id="3.50.50.60">
    <property type="entry name" value="FAD/NAD(P)-binding domain"/>
    <property type="match status" value="1"/>
</dbReference>
<evidence type="ECO:0000256" key="9">
    <source>
        <dbReference type="ARBA" id="ARBA00023014"/>
    </source>
</evidence>
<keyword evidence="4" id="KW-0285">Flavoprotein</keyword>
<dbReference type="PRINTS" id="PR00419">
    <property type="entry name" value="ADXRDTASE"/>
</dbReference>
<dbReference type="Proteomes" id="UP000656804">
    <property type="component" value="Unassembled WGS sequence"/>
</dbReference>
<evidence type="ECO:0000259" key="11">
    <source>
        <dbReference type="Pfam" id="PF00724"/>
    </source>
</evidence>
<keyword evidence="5" id="KW-0288">FMN</keyword>
<comment type="cofactor">
    <cofactor evidence="1">
        <name>FMN</name>
        <dbReference type="ChEBI" id="CHEBI:58210"/>
    </cofactor>
</comment>
<keyword evidence="8" id="KW-0408">Iron</keyword>
<evidence type="ECO:0000313" key="12">
    <source>
        <dbReference type="EMBL" id="MBF4160731.1"/>
    </source>
</evidence>
<accession>A0A930Y6A6</accession>
<dbReference type="PANTHER" id="PTHR42917:SF2">
    <property type="entry name" value="2,4-DIENOYL-COA REDUCTASE [(2E)-ENOYL-COA-PRODUCING]"/>
    <property type="match status" value="1"/>
</dbReference>
<evidence type="ECO:0000256" key="7">
    <source>
        <dbReference type="ARBA" id="ARBA00023002"/>
    </source>
</evidence>
<feature type="domain" description="NADH:flavin oxidoreductase/NADH oxidase N-terminal" evidence="11">
    <location>
        <begin position="9"/>
        <end position="334"/>
    </location>
</feature>
<dbReference type="GO" id="GO:0046872">
    <property type="term" value="F:metal ion binding"/>
    <property type="evidence" value="ECO:0007669"/>
    <property type="project" value="UniProtKB-KW"/>
</dbReference>
<sequence length="667" mass="71155">MNSTWRIDDPIRIGPITLPRRVFLPAHQPGLAEHGTPGERYIAYHRQRARAGAAMQITGATPVVASSQWSHICLWNIDESIVPGYRKLGNAVRAEGGRMLAQLAHPGPTEYGGPHVFGASRDLSEPTRQVAVAATTSQLEEVVTQYAAAADRCRRGELDGVEISMAHGMLLASFLSPLTNRRDDEYGGELANRLRLPILVLDAVRAAIGTDMVLGIRLGADDLVAGGLTPADAAQIAQALQSRADYISVMVGNNNRLEARVQHWPPTPAEPGLFRNVARTVKDAVDIPVAAVGRILTLDLAHDLIDAGDADLVGMVRAQIADGEIISKSRAGRTEDVRPCIGANVCVNELLRDHPLSCMINPDARTSDDLASAARLVGHRSVVVGGGPAGMEAARRLATRGSEVTLFEALPRLGGQLAQWATAPSRAELMKWVAWQERQLDALGVDVRLNTPFTSEMVTELMPETVVLATGSSQVPTEIRVDDGSVVRHTPADAFNNVIPGGHRVLVFDEVGELDGALIAEHLVAIGHEVTLATARVHVGEGEGINTLFTMLRRLNDIGVTVVERVRPVEVSRGSVRLAGVFGGEDRMISTDSFVGWSGGMPLLDLVGSLELAGVSPLIIGDALRPRRVMDATGDAKQATDAIPGSPGPSPEGSQERNQAVSYFKAT</sequence>
<comment type="caution">
    <text evidence="12">The sequence shown here is derived from an EMBL/GenBank/DDBJ whole genome shotgun (WGS) entry which is preliminary data.</text>
</comment>
<dbReference type="Gene3D" id="3.20.20.70">
    <property type="entry name" value="Aldolase class I"/>
    <property type="match status" value="1"/>
</dbReference>
<dbReference type="AlphaFoldDB" id="A0A930Y6A6"/>
<dbReference type="GO" id="GO:0033543">
    <property type="term" value="P:fatty acid beta-oxidation, unsaturated, even number, reductase/isomerase pathway"/>
    <property type="evidence" value="ECO:0007669"/>
    <property type="project" value="TreeGrafter"/>
</dbReference>
<evidence type="ECO:0000256" key="3">
    <source>
        <dbReference type="ARBA" id="ARBA00011048"/>
    </source>
</evidence>
<dbReference type="RefSeq" id="WP_194501917.1">
    <property type="nucleotide sequence ID" value="NZ_JADIVZ010000001.1"/>
</dbReference>
<dbReference type="PANTHER" id="PTHR42917">
    <property type="entry name" value="2,4-DIENOYL-COA REDUCTASE"/>
    <property type="match status" value="1"/>
</dbReference>
<dbReference type="InterPro" id="IPR051793">
    <property type="entry name" value="NADH:flavin_oxidoreductase"/>
</dbReference>
<dbReference type="EMBL" id="JADIVZ010000001">
    <property type="protein sequence ID" value="MBF4160731.1"/>
    <property type="molecule type" value="Genomic_DNA"/>
</dbReference>
<evidence type="ECO:0000256" key="4">
    <source>
        <dbReference type="ARBA" id="ARBA00022630"/>
    </source>
</evidence>
<reference evidence="12" key="1">
    <citation type="submission" date="2020-11" db="EMBL/GenBank/DDBJ databases">
        <title>Nocardioides sp. CBS4Y-1, whole genome shotgun sequence.</title>
        <authorList>
            <person name="Tuo L."/>
        </authorList>
    </citation>
    <scope>NUCLEOTIDE SEQUENCE</scope>
    <source>
        <strain evidence="12">CBS4Y-1</strain>
    </source>
</reference>
<protein>
    <submittedName>
        <fullName evidence="12">NAD-binding protein</fullName>
    </submittedName>
</protein>
<keyword evidence="6" id="KW-0479">Metal-binding</keyword>
<dbReference type="Pfam" id="PF00724">
    <property type="entry name" value="Oxidored_FMN"/>
    <property type="match status" value="1"/>
</dbReference>
<evidence type="ECO:0000313" key="13">
    <source>
        <dbReference type="Proteomes" id="UP000656804"/>
    </source>
</evidence>
<evidence type="ECO:0000256" key="6">
    <source>
        <dbReference type="ARBA" id="ARBA00022723"/>
    </source>
</evidence>
<dbReference type="GO" id="GO:0008670">
    <property type="term" value="F:2,4-dienoyl-CoA reductase (NADPH) activity"/>
    <property type="evidence" value="ECO:0007669"/>
    <property type="project" value="TreeGrafter"/>
</dbReference>
<keyword evidence="9" id="KW-0411">Iron-sulfur</keyword>
<evidence type="ECO:0000256" key="2">
    <source>
        <dbReference type="ARBA" id="ARBA00001966"/>
    </source>
</evidence>
<name>A0A930Y6A6_9ACTN</name>
<gene>
    <name evidence="12" type="ORF">ISG29_03460</name>
</gene>
<feature type="region of interest" description="Disordered" evidence="10">
    <location>
        <begin position="631"/>
        <end position="667"/>
    </location>
</feature>
<organism evidence="12 13">
    <name type="scientific">Nocardioides acrostichi</name>
    <dbReference type="NCBI Taxonomy" id="2784339"/>
    <lineage>
        <taxon>Bacteria</taxon>
        <taxon>Bacillati</taxon>
        <taxon>Actinomycetota</taxon>
        <taxon>Actinomycetes</taxon>
        <taxon>Propionibacteriales</taxon>
        <taxon>Nocardioidaceae</taxon>
        <taxon>Nocardioides</taxon>
    </lineage>
</organism>
<dbReference type="InterPro" id="IPR013785">
    <property type="entry name" value="Aldolase_TIM"/>
</dbReference>
<dbReference type="GO" id="GO:0010181">
    <property type="term" value="F:FMN binding"/>
    <property type="evidence" value="ECO:0007669"/>
    <property type="project" value="InterPro"/>
</dbReference>
<dbReference type="SUPFAM" id="SSF51905">
    <property type="entry name" value="FAD/NAD(P)-binding domain"/>
    <property type="match status" value="1"/>
</dbReference>
<dbReference type="InterPro" id="IPR001155">
    <property type="entry name" value="OxRdtase_FMN_N"/>
</dbReference>
<evidence type="ECO:0000256" key="8">
    <source>
        <dbReference type="ARBA" id="ARBA00023004"/>
    </source>
</evidence>
<evidence type="ECO:0000256" key="10">
    <source>
        <dbReference type="SAM" id="MobiDB-lite"/>
    </source>
</evidence>
<comment type="similarity">
    <text evidence="3">In the N-terminal section; belongs to the NADH:flavin oxidoreductase/NADH oxidase family.</text>
</comment>
<evidence type="ECO:0000256" key="1">
    <source>
        <dbReference type="ARBA" id="ARBA00001917"/>
    </source>
</evidence>
<dbReference type="InterPro" id="IPR036188">
    <property type="entry name" value="FAD/NAD-bd_sf"/>
</dbReference>
<evidence type="ECO:0000256" key="5">
    <source>
        <dbReference type="ARBA" id="ARBA00022643"/>
    </source>
</evidence>
<keyword evidence="13" id="KW-1185">Reference proteome</keyword>
<proteinExistence type="inferred from homology"/>
<dbReference type="SUPFAM" id="SSF51395">
    <property type="entry name" value="FMN-linked oxidoreductases"/>
    <property type="match status" value="1"/>
</dbReference>
<comment type="cofactor">
    <cofactor evidence="2">
        <name>[4Fe-4S] cluster</name>
        <dbReference type="ChEBI" id="CHEBI:49883"/>
    </cofactor>
</comment>
<dbReference type="GO" id="GO:0051536">
    <property type="term" value="F:iron-sulfur cluster binding"/>
    <property type="evidence" value="ECO:0007669"/>
    <property type="project" value="UniProtKB-KW"/>
</dbReference>
<keyword evidence="7" id="KW-0560">Oxidoreductase</keyword>